<evidence type="ECO:0000256" key="1">
    <source>
        <dbReference type="SAM" id="MobiDB-lite"/>
    </source>
</evidence>
<gene>
    <name evidence="3" type="ORF">QBZ16_005013</name>
</gene>
<sequence length="481" mass="52898">MEALQEDIARLSPEDREAITQERRRLALARAELTLFRSPVRTSLAFGASLAKALWQGLAWLSGHPWVWAWTVPVAGAYASLRWCGVGAAALDEAETWLQYAIWWVGLGILSSIGLGTGMHSGILFLFPHILKVCLAAERCGHLRFDTRGDTWYSGQGFTCETAGRPEAGAVGFWEVFWKVIGTCVLWGSGTALGEIPPYAISYHAAKLGRRSAEAARAVGLGPRDAGEERKESTVDGDDDLDSSLEVPLEDASVDPTATPAQQRRRDPVEDVVGAMKDWMLRFIRRHGVWGILLLAAYPNAAFDLCGITCGHFLMPFWEFFGATLLGKGLIKVAGQTAFFVALFQRQSRERLFAWLEDVLPARLPFGDLGGLTPAQWLHRGVNARIDAFQESVAARRSFEAGAPLLERRAGRAAAARPRGCCCALRARARLPSPWGLLTALMIAGFVRSVVEQFAQAHATERDRERLHARVRALLLRAKRA</sequence>
<keyword evidence="2" id="KW-0812">Transmembrane</keyword>
<feature type="transmembrane region" description="Helical" evidence="2">
    <location>
        <begin position="101"/>
        <end position="127"/>
    </location>
</feature>
<proteinExistence type="predicted"/>
<protein>
    <submittedName>
        <fullName evidence="3">Uncharacterized protein</fullName>
    </submittedName>
</protein>
<evidence type="ECO:0000256" key="2">
    <source>
        <dbReference type="SAM" id="Phobius"/>
    </source>
</evidence>
<dbReference type="AlphaFoldDB" id="A0AAD9MHG5"/>
<dbReference type="EMBL" id="JASFZW010000008">
    <property type="protein sequence ID" value="KAK2076787.1"/>
    <property type="molecule type" value="Genomic_DNA"/>
</dbReference>
<evidence type="ECO:0000313" key="3">
    <source>
        <dbReference type="EMBL" id="KAK2076787.1"/>
    </source>
</evidence>
<evidence type="ECO:0000313" key="4">
    <source>
        <dbReference type="Proteomes" id="UP001255856"/>
    </source>
</evidence>
<name>A0AAD9MHG5_PROWI</name>
<organism evidence="3 4">
    <name type="scientific">Prototheca wickerhamii</name>
    <dbReference type="NCBI Taxonomy" id="3111"/>
    <lineage>
        <taxon>Eukaryota</taxon>
        <taxon>Viridiplantae</taxon>
        <taxon>Chlorophyta</taxon>
        <taxon>core chlorophytes</taxon>
        <taxon>Trebouxiophyceae</taxon>
        <taxon>Chlorellales</taxon>
        <taxon>Chlorellaceae</taxon>
        <taxon>Prototheca</taxon>
    </lineage>
</organism>
<accession>A0AAD9MHG5</accession>
<keyword evidence="2" id="KW-0472">Membrane</keyword>
<feature type="compositionally biased region" description="Basic and acidic residues" evidence="1">
    <location>
        <begin position="225"/>
        <end position="234"/>
    </location>
</feature>
<keyword evidence="4" id="KW-1185">Reference proteome</keyword>
<feature type="region of interest" description="Disordered" evidence="1">
    <location>
        <begin position="219"/>
        <end position="241"/>
    </location>
</feature>
<comment type="caution">
    <text evidence="3">The sequence shown here is derived from an EMBL/GenBank/DDBJ whole genome shotgun (WGS) entry which is preliminary data.</text>
</comment>
<keyword evidence="2" id="KW-1133">Transmembrane helix</keyword>
<dbReference type="Proteomes" id="UP001255856">
    <property type="component" value="Unassembled WGS sequence"/>
</dbReference>
<reference evidence="3" key="1">
    <citation type="submission" date="2021-01" db="EMBL/GenBank/DDBJ databases">
        <authorList>
            <person name="Eckstrom K.M.E."/>
        </authorList>
    </citation>
    <scope>NUCLEOTIDE SEQUENCE</scope>
    <source>
        <strain evidence="3">UVCC 0001</strain>
    </source>
</reference>